<dbReference type="GO" id="GO:0005634">
    <property type="term" value="C:nucleus"/>
    <property type="evidence" value="ECO:0007669"/>
    <property type="project" value="UniProtKB-SubCell"/>
</dbReference>
<dbReference type="InterPro" id="IPR010301">
    <property type="entry name" value="RRP1"/>
</dbReference>
<dbReference type="Pfam" id="PF05997">
    <property type="entry name" value="Nop52"/>
    <property type="match status" value="1"/>
</dbReference>
<keyword evidence="3" id="KW-0698">rRNA processing</keyword>
<organism evidence="6 7">
    <name type="scientific">Phoxinus phoxinus</name>
    <name type="common">Eurasian minnow</name>
    <dbReference type="NCBI Taxonomy" id="58324"/>
    <lineage>
        <taxon>Eukaryota</taxon>
        <taxon>Metazoa</taxon>
        <taxon>Chordata</taxon>
        <taxon>Craniata</taxon>
        <taxon>Vertebrata</taxon>
        <taxon>Euteleostomi</taxon>
        <taxon>Actinopterygii</taxon>
        <taxon>Neopterygii</taxon>
        <taxon>Teleostei</taxon>
        <taxon>Ostariophysi</taxon>
        <taxon>Cypriniformes</taxon>
        <taxon>Leuciscidae</taxon>
        <taxon>Phoxininae</taxon>
        <taxon>Phoxinus</taxon>
    </lineage>
</organism>
<feature type="compositionally biased region" description="Basic and acidic residues" evidence="5">
    <location>
        <begin position="428"/>
        <end position="447"/>
    </location>
</feature>
<dbReference type="GO" id="GO:0030688">
    <property type="term" value="C:preribosome, small subunit precursor"/>
    <property type="evidence" value="ECO:0007669"/>
    <property type="project" value="InterPro"/>
</dbReference>
<evidence type="ECO:0000256" key="1">
    <source>
        <dbReference type="ARBA" id="ARBA00004123"/>
    </source>
</evidence>
<gene>
    <name evidence="6" type="ORF">R3I93_004716</name>
</gene>
<dbReference type="Proteomes" id="UP001364617">
    <property type="component" value="Unassembled WGS sequence"/>
</dbReference>
<evidence type="ECO:0000256" key="4">
    <source>
        <dbReference type="ARBA" id="ARBA00023242"/>
    </source>
</evidence>
<feature type="compositionally biased region" description="Acidic residues" evidence="5">
    <location>
        <begin position="275"/>
        <end position="285"/>
    </location>
</feature>
<dbReference type="PANTHER" id="PTHR13026:SF0">
    <property type="entry name" value="RIBOSOMAL RNA PROCESSING 1B"/>
    <property type="match status" value="1"/>
</dbReference>
<evidence type="ECO:0000256" key="5">
    <source>
        <dbReference type="SAM" id="MobiDB-lite"/>
    </source>
</evidence>
<feature type="compositionally biased region" description="Polar residues" evidence="5">
    <location>
        <begin position="413"/>
        <end position="426"/>
    </location>
</feature>
<protein>
    <submittedName>
        <fullName evidence="6">Uncharacterized protein</fullName>
    </submittedName>
</protein>
<feature type="compositionally biased region" description="Polar residues" evidence="5">
    <location>
        <begin position="633"/>
        <end position="642"/>
    </location>
</feature>
<evidence type="ECO:0000313" key="7">
    <source>
        <dbReference type="Proteomes" id="UP001364617"/>
    </source>
</evidence>
<feature type="region of interest" description="Disordered" evidence="5">
    <location>
        <begin position="608"/>
        <end position="656"/>
    </location>
</feature>
<reference evidence="6 7" key="1">
    <citation type="submission" date="2024-02" db="EMBL/GenBank/DDBJ databases">
        <title>Chromosome-level genome assembly of the Eurasian Minnow (Phoxinus phoxinus).</title>
        <authorList>
            <person name="Oriowo T.O."/>
            <person name="Martin S."/>
            <person name="Stange M."/>
            <person name="Chrysostomakis Y."/>
            <person name="Brown T."/>
            <person name="Winkler S."/>
            <person name="Kukowka S."/>
            <person name="Myers E.W."/>
            <person name="Bohne A."/>
        </authorList>
    </citation>
    <scope>NUCLEOTIDE SEQUENCE [LARGE SCALE GENOMIC DNA]</scope>
    <source>
        <strain evidence="6">ZFMK-TIS-60720</strain>
        <tissue evidence="6">Whole Organism</tissue>
    </source>
</reference>
<accession>A0AAN9DAT3</accession>
<feature type="compositionally biased region" description="Basic and acidic residues" evidence="5">
    <location>
        <begin position="552"/>
        <end position="561"/>
    </location>
</feature>
<comment type="subcellular location">
    <subcellularLocation>
        <location evidence="1">Nucleus</location>
    </subcellularLocation>
</comment>
<dbReference type="PANTHER" id="PTHR13026">
    <property type="entry name" value="NNP-1 PROTEIN NOVEL NUCLEAR PROTEIN 1 NOP52"/>
    <property type="match status" value="1"/>
</dbReference>
<name>A0AAN9DAT3_9TELE</name>
<evidence type="ECO:0000256" key="3">
    <source>
        <dbReference type="ARBA" id="ARBA00022552"/>
    </source>
</evidence>
<comment type="caution">
    <text evidence="6">The sequence shown here is derived from an EMBL/GenBank/DDBJ whole genome shotgun (WGS) entry which is preliminary data.</text>
</comment>
<comment type="similarity">
    <text evidence="2">Belongs to the RRP1 family.</text>
</comment>
<proteinExistence type="inferred from homology"/>
<dbReference type="EMBL" id="JAYKXH010000005">
    <property type="protein sequence ID" value="KAK7168491.1"/>
    <property type="molecule type" value="Genomic_DNA"/>
</dbReference>
<sequence length="656" mass="74002">MAPIQAAEIIFAQKLASNEKPERSKALLKLRKYISVRSGRAQGGFGEDELMKIWKGLFYCVWMQDMPLLQEELSTKISRLLHSFQTLDSQLLFFKAFLQTMKREWTGIDRLRMDKFFQLVRFVFREVFEMLKRRKWESSVLAEFLQLFSAQLLLGSTSAPAGLVLHVLDLYTAELARVGSAQLTAEQNLTFIEPFCKSMAKTKDRVLLKAIGSNVFDTIVDQVPFAIEDLLREIRQANGEELGASDGSEAQQDSAEVKTKPRSKKKSEGAQDNVSDSEEDCDEDMFSIPDNMDRNTDYACGPVLQFDYGAIADKLFEVASNSDIPSFNRSKIYKFVKIFRDLSEGLFPQDKVEDVSTDEEDYGEARRRKIRKKLTKKGKSETEDNKQKNKKGKKKKRKRSLKSVEGEADPQTAVESTEPEVTQCNAELSDRDELKTGDTEHVTRAEVDSVPAGVEDQRETQETPKASRKTLIKKKKKDPAVDEPEPSANGDAHQELEVPALSTAGNMKKKQKQKKKSGPAEQIHPGKKRRVKDEDVKVNGHAGETSGKRPKLIREAEEHQVKPRPFVLRQKKAPAPLFCKAAGYMLSKKILPKKVRFGLKNNKTMEFRKSDRSSRVGVASQARVPFDPKRTPKTSVLKSPTASPAGPRRATAADFF</sequence>
<keyword evidence="7" id="KW-1185">Reference proteome</keyword>
<dbReference type="GO" id="GO:0006364">
    <property type="term" value="P:rRNA processing"/>
    <property type="evidence" value="ECO:0007669"/>
    <property type="project" value="UniProtKB-KW"/>
</dbReference>
<keyword evidence="4" id="KW-0539">Nucleus</keyword>
<feature type="compositionally biased region" description="Basic residues" evidence="5">
    <location>
        <begin position="388"/>
        <end position="401"/>
    </location>
</feature>
<dbReference type="AlphaFoldDB" id="A0AAN9DAT3"/>
<feature type="compositionally biased region" description="Basic and acidic residues" evidence="5">
    <location>
        <begin position="378"/>
        <end position="387"/>
    </location>
</feature>
<evidence type="ECO:0000313" key="6">
    <source>
        <dbReference type="EMBL" id="KAK7168491.1"/>
    </source>
</evidence>
<feature type="compositionally biased region" description="Basic residues" evidence="5">
    <location>
        <begin position="466"/>
        <end position="477"/>
    </location>
</feature>
<feature type="compositionally biased region" description="Basic residues" evidence="5">
    <location>
        <begin position="366"/>
        <end position="377"/>
    </location>
</feature>
<feature type="compositionally biased region" description="Basic residues" evidence="5">
    <location>
        <begin position="507"/>
        <end position="517"/>
    </location>
</feature>
<feature type="region of interest" description="Disordered" evidence="5">
    <location>
        <begin position="352"/>
        <end position="568"/>
    </location>
</feature>
<evidence type="ECO:0000256" key="2">
    <source>
        <dbReference type="ARBA" id="ARBA00006374"/>
    </source>
</evidence>
<feature type="region of interest" description="Disordered" evidence="5">
    <location>
        <begin position="241"/>
        <end position="289"/>
    </location>
</feature>